<organism evidence="2 3">
    <name type="scientific">Anaerotalea alkaliphila</name>
    <dbReference type="NCBI Taxonomy" id="2662126"/>
    <lineage>
        <taxon>Bacteria</taxon>
        <taxon>Bacillati</taxon>
        <taxon>Bacillota</taxon>
        <taxon>Clostridia</taxon>
        <taxon>Eubacteriales</taxon>
        <taxon>Anaerotalea</taxon>
    </lineage>
</organism>
<dbReference type="InterPro" id="IPR007169">
    <property type="entry name" value="RemA-like"/>
</dbReference>
<dbReference type="RefSeq" id="WP_162369623.1">
    <property type="nucleotide sequence ID" value="NZ_JAAEEH010000007.1"/>
</dbReference>
<evidence type="ECO:0000313" key="3">
    <source>
        <dbReference type="Proteomes" id="UP000461585"/>
    </source>
</evidence>
<keyword evidence="3" id="KW-1185">Reference proteome</keyword>
<dbReference type="Pfam" id="PF04025">
    <property type="entry name" value="RemA-like"/>
    <property type="match status" value="1"/>
</dbReference>
<evidence type="ECO:0000313" key="2">
    <source>
        <dbReference type="EMBL" id="NDL66896.1"/>
    </source>
</evidence>
<dbReference type="EMBL" id="JAAEEH010000007">
    <property type="protein sequence ID" value="NDL66896.1"/>
    <property type="molecule type" value="Genomic_DNA"/>
</dbReference>
<dbReference type="PANTHER" id="PTHR38449">
    <property type="entry name" value="REGULATORY PROTEIN TM_1690-RELATED"/>
    <property type="match status" value="1"/>
</dbReference>
<protein>
    <recommendedName>
        <fullName evidence="1">Putative regulatory protein GXN74_03930</fullName>
    </recommendedName>
</protein>
<sequence>MKNQFVNIGFGSFVATDKIVSIVKPEAAPIKRMVQHAKETQMLVDATAGRRTRAVLVMNDGHVVISGIQVETIINRFEDKNKE</sequence>
<comment type="caution">
    <text evidence="2">The sequence shown here is derived from an EMBL/GenBank/DDBJ whole genome shotgun (WGS) entry which is preliminary data.</text>
</comment>
<dbReference type="NCBIfam" id="NF003315">
    <property type="entry name" value="PRK04323.1"/>
    <property type="match status" value="1"/>
</dbReference>
<name>A0A7X5HUY4_9FIRM</name>
<evidence type="ECO:0000256" key="1">
    <source>
        <dbReference type="HAMAP-Rule" id="MF_01503"/>
    </source>
</evidence>
<gene>
    <name evidence="2" type="ORF">GXN74_03930</name>
</gene>
<comment type="similarity">
    <text evidence="1">Belongs to the RemA family.</text>
</comment>
<reference evidence="2 3" key="1">
    <citation type="submission" date="2020-01" db="EMBL/GenBank/DDBJ databases">
        <title>Anaeroalcalibacter tamaniensis gen. nov., sp. nov., moderately halophilic strictly anaerobic fermenter bacterium from mud volcano of Taman peninsula.</title>
        <authorList>
            <person name="Frolova A."/>
            <person name="Merkel A.Y."/>
            <person name="Slobodkin A.I."/>
        </authorList>
    </citation>
    <scope>NUCLEOTIDE SEQUENCE [LARGE SCALE GENOMIC DNA]</scope>
    <source>
        <strain evidence="2 3">F-3ap</strain>
    </source>
</reference>
<proteinExistence type="inferred from homology"/>
<dbReference type="PANTHER" id="PTHR38449:SF1">
    <property type="entry name" value="REGULATORY PROTEIN SSL2874-RELATED"/>
    <property type="match status" value="1"/>
</dbReference>
<dbReference type="Proteomes" id="UP000461585">
    <property type="component" value="Unassembled WGS sequence"/>
</dbReference>
<accession>A0A7X5HUY4</accession>
<dbReference type="AlphaFoldDB" id="A0A7X5HUY4"/>
<dbReference type="HAMAP" id="MF_01503">
    <property type="entry name" value="RemA"/>
    <property type="match status" value="1"/>
</dbReference>